<dbReference type="SUPFAM" id="SSF48371">
    <property type="entry name" value="ARM repeat"/>
    <property type="match status" value="2"/>
</dbReference>
<evidence type="ECO:0000256" key="2">
    <source>
        <dbReference type="ARBA" id="ARBA00004496"/>
    </source>
</evidence>
<evidence type="ECO:0000313" key="10">
    <source>
        <dbReference type="EMBL" id="RVW43470.1"/>
    </source>
</evidence>
<dbReference type="Pfam" id="PF25780">
    <property type="entry name" value="TPR_IPO5"/>
    <property type="match status" value="1"/>
</dbReference>
<dbReference type="OrthoDB" id="7862313at2759"/>
<feature type="repeat" description="HEAT" evidence="8">
    <location>
        <begin position="516"/>
        <end position="551"/>
    </location>
</feature>
<evidence type="ECO:0000256" key="6">
    <source>
        <dbReference type="ARBA" id="ARBA00022927"/>
    </source>
</evidence>
<dbReference type="EMBL" id="QGNW01001380">
    <property type="protein sequence ID" value="RVW43470.1"/>
    <property type="molecule type" value="Genomic_DNA"/>
</dbReference>
<gene>
    <name evidence="10" type="primary">IPO4</name>
    <name evidence="10" type="ORF">CK203_095345</name>
</gene>
<dbReference type="Proteomes" id="UP000288805">
    <property type="component" value="Unassembled WGS sequence"/>
</dbReference>
<dbReference type="PROSITE" id="PS50077">
    <property type="entry name" value="HEAT_REPEAT"/>
    <property type="match status" value="2"/>
</dbReference>
<dbReference type="PANTHER" id="PTHR10527">
    <property type="entry name" value="IMPORTIN BETA"/>
    <property type="match status" value="1"/>
</dbReference>
<evidence type="ECO:0000256" key="8">
    <source>
        <dbReference type="PROSITE-ProRule" id="PRU00103"/>
    </source>
</evidence>
<dbReference type="InterPro" id="IPR011989">
    <property type="entry name" value="ARM-like"/>
</dbReference>
<keyword evidence="6" id="KW-0653">Protein transport</keyword>
<evidence type="ECO:0000256" key="7">
    <source>
        <dbReference type="ARBA" id="ARBA00023242"/>
    </source>
</evidence>
<dbReference type="Gene3D" id="1.25.10.10">
    <property type="entry name" value="Leucine-rich Repeat Variant"/>
    <property type="match status" value="3"/>
</dbReference>
<name>A0A438E780_VITVI</name>
<keyword evidence="3" id="KW-0813">Transport</keyword>
<dbReference type="InterPro" id="IPR057600">
    <property type="entry name" value="TORTIFOLIA1/SINE1-2_N"/>
</dbReference>
<evidence type="ECO:0000256" key="3">
    <source>
        <dbReference type="ARBA" id="ARBA00022448"/>
    </source>
</evidence>
<sequence>MAQSLELLLIQFLMPDNDARRQAEEQIKRLAKDPQKITGHWAKLSPQLRHLVKQSLIESITMEHSPPVRRASANVVSIVAKYAVPAGEWPDLLPFLFQCSQSAQEDHREVALILFSSLTETIGIAFRPHFADLQALLLKCLQDETSNRVRVAALKAVGSFLEFTQDGAEVVSLYFVSYGSAYLTSTLLILALLVFINFFTSSIENLVTMLLIKDSSQMAPLWLSSHNLGSHYLYSLSPSQITLSLFLGAIASLTKNPTLTLCQLNWEGYCGEQSFKNTLSNSSAQENPYFKNTVKFREFIPSILNVSRQCLASGEEDVAIIAFEIFDELIESPAPLLGDSVKSIVQFSLDVCSSQNLESNTRHQAIQIISWLAKYKSNSLKKHKLVIPILQVMCPLLAESANGDEDDDLAPDRAAAEVIDTMALNLSKHMFPPVFEFASLSSQSANPKYREASATVLGVISEGCLDLMKDKLEPILHIVLGALRDPEQMVRGAASFALGQFAEHLQPEIVSHYESVLPCILNALEDASDEVKEKSYYALAAFCENMGEEILPFLDPLIEKLLAALQNSPRNLQETCMSAIGSVAAAAEQAFVPYAERVLELMKNFMVLTNDEDLRSRARATELVGMVAMSVGRIKMEPILPPFIEAAISGFALEFSELREYTHGFFSNLAEIMDDSFTQYLPHVVPLAFSSCNLDDGSAVDIDESDDENINGFGGVSSDDEAHDEPRVRNISIRTGVLDEKAAATQALGLFALHTKGSYAPYLEESLKILVRHSGYFHEDVRLQAIIALKYITMIIARTVLPTACFENINPIGAPPLLNLIHQEIRKTQNFVQTKLPKRAKISVSMISSTLGGLEMALNIATMISKHPSHPKLLGLSKEHPSKSSLSEHWRAFYLLTSLQLSFWTLYGDPNLGVLAASQQLEPDMLTAAEAVFQGHNEGPAKAKEIIDTVMNIYIKTMTEDDDKEVVAQACMSTAEIIKDFGYMAVEPYMPQLVEATLVLLREESACQQQESDSDIDDNDTEHDEVLMDAVSDLLPAFAKSMGPHFAPTFATLFNPLMKFAKSSRPPQDRTMVVACLAEVAQDMGAPIAGYVDALMPLVLKELASSEATNRRNAAFCVGELCKNGGESTLKYYGDILRGLYPLFGESEPDDAVRDNAAGAVARMIMVHPEAIPLNQVLPVFLKVLPLKEDREESIAVFTCVCNLVVASNPQILALVPDLVNLFAQVAASPVETSEVKAQVGRAFSHLISLYGHQMQPLLSNLSPVHANALAAFAPKS</sequence>
<feature type="repeat" description="HEAT" evidence="8">
    <location>
        <begin position="475"/>
        <end position="513"/>
    </location>
</feature>
<dbReference type="InterPro" id="IPR016024">
    <property type="entry name" value="ARM-type_fold"/>
</dbReference>
<dbReference type="GO" id="GO:0005737">
    <property type="term" value="C:cytoplasm"/>
    <property type="evidence" value="ECO:0007669"/>
    <property type="project" value="UniProtKB-SubCell"/>
</dbReference>
<dbReference type="Pfam" id="PF24714">
    <property type="entry name" value="TOR1L1_N"/>
    <property type="match status" value="1"/>
</dbReference>
<protein>
    <submittedName>
        <fullName evidence="10">Importin-4</fullName>
    </submittedName>
</protein>
<dbReference type="InterPro" id="IPR040122">
    <property type="entry name" value="Importin_beta"/>
</dbReference>
<dbReference type="InterPro" id="IPR021133">
    <property type="entry name" value="HEAT_type_2"/>
</dbReference>
<dbReference type="InterPro" id="IPR057672">
    <property type="entry name" value="TPR_IPO4/5"/>
</dbReference>
<accession>A0A438E780</accession>
<dbReference type="InterPro" id="IPR034085">
    <property type="entry name" value="TOG"/>
</dbReference>
<evidence type="ECO:0000256" key="1">
    <source>
        <dbReference type="ARBA" id="ARBA00004123"/>
    </source>
</evidence>
<evidence type="ECO:0000259" key="9">
    <source>
        <dbReference type="SMART" id="SM01349"/>
    </source>
</evidence>
<comment type="caution">
    <text evidence="10">The sequence shown here is derived from an EMBL/GenBank/DDBJ whole genome shotgun (WGS) entry which is preliminary data.</text>
</comment>
<dbReference type="GO" id="GO:0006606">
    <property type="term" value="P:protein import into nucleus"/>
    <property type="evidence" value="ECO:0007669"/>
    <property type="project" value="InterPro"/>
</dbReference>
<dbReference type="SMART" id="SM01349">
    <property type="entry name" value="TOG"/>
    <property type="match status" value="1"/>
</dbReference>
<evidence type="ECO:0000256" key="4">
    <source>
        <dbReference type="ARBA" id="ARBA00022490"/>
    </source>
</evidence>
<keyword evidence="4" id="KW-0963">Cytoplasm</keyword>
<keyword evidence="7" id="KW-0539">Nucleus</keyword>
<keyword evidence="5" id="KW-0677">Repeat</keyword>
<evidence type="ECO:0000313" key="11">
    <source>
        <dbReference type="Proteomes" id="UP000288805"/>
    </source>
</evidence>
<dbReference type="AlphaFoldDB" id="A0A438E780"/>
<proteinExistence type="predicted"/>
<evidence type="ECO:0000256" key="5">
    <source>
        <dbReference type="ARBA" id="ARBA00022737"/>
    </source>
</evidence>
<comment type="subcellular location">
    <subcellularLocation>
        <location evidence="2">Cytoplasm</location>
    </subcellularLocation>
    <subcellularLocation>
        <location evidence="1">Nucleus</location>
    </subcellularLocation>
</comment>
<feature type="domain" description="TOG" evidence="9">
    <location>
        <begin position="429"/>
        <end position="657"/>
    </location>
</feature>
<organism evidence="10 11">
    <name type="scientific">Vitis vinifera</name>
    <name type="common">Grape</name>
    <dbReference type="NCBI Taxonomy" id="29760"/>
    <lineage>
        <taxon>Eukaryota</taxon>
        <taxon>Viridiplantae</taxon>
        <taxon>Streptophyta</taxon>
        <taxon>Embryophyta</taxon>
        <taxon>Tracheophyta</taxon>
        <taxon>Spermatophyta</taxon>
        <taxon>Magnoliopsida</taxon>
        <taxon>eudicotyledons</taxon>
        <taxon>Gunneridae</taxon>
        <taxon>Pentapetalae</taxon>
        <taxon>rosids</taxon>
        <taxon>Vitales</taxon>
        <taxon>Vitaceae</taxon>
        <taxon>Viteae</taxon>
        <taxon>Vitis</taxon>
    </lineage>
</organism>
<reference evidence="10 11" key="1">
    <citation type="journal article" date="2018" name="PLoS Genet.">
        <title>Population sequencing reveals clonal diversity and ancestral inbreeding in the grapevine cultivar Chardonnay.</title>
        <authorList>
            <person name="Roach M.J."/>
            <person name="Johnson D.L."/>
            <person name="Bohlmann J."/>
            <person name="van Vuuren H.J."/>
            <person name="Jones S.J."/>
            <person name="Pretorius I.S."/>
            <person name="Schmidt S.A."/>
            <person name="Borneman A.R."/>
        </authorList>
    </citation>
    <scope>NUCLEOTIDE SEQUENCE [LARGE SCALE GENOMIC DNA]</scope>
    <source>
        <strain evidence="11">cv. Chardonnay</strain>
        <tissue evidence="10">Leaf</tissue>
    </source>
</reference>